<keyword evidence="6 10" id="KW-0418">Kinase</keyword>
<evidence type="ECO:0000256" key="11">
    <source>
        <dbReference type="RuleBase" id="RU004165"/>
    </source>
</evidence>
<feature type="binding site" evidence="9">
    <location>
        <position position="170"/>
    </location>
    <ligand>
        <name>substrate</name>
    </ligand>
</feature>
<evidence type="ECO:0000256" key="1">
    <source>
        <dbReference type="ARBA" id="ARBA00007587"/>
    </source>
</evidence>
<evidence type="ECO:0000256" key="5">
    <source>
        <dbReference type="ARBA" id="ARBA00022741"/>
    </source>
</evidence>
<evidence type="ECO:0000256" key="4">
    <source>
        <dbReference type="ARBA" id="ARBA00022679"/>
    </source>
</evidence>
<protein>
    <recommendedName>
        <fullName evidence="2 10">Thymidine kinase</fullName>
        <ecNumber evidence="2 10">2.7.1.21</ecNumber>
    </recommendedName>
</protein>
<comment type="catalytic activity">
    <reaction evidence="10">
        <text>thymidine + ATP = dTMP + ADP + H(+)</text>
        <dbReference type="Rhea" id="RHEA:19129"/>
        <dbReference type="ChEBI" id="CHEBI:15378"/>
        <dbReference type="ChEBI" id="CHEBI:17748"/>
        <dbReference type="ChEBI" id="CHEBI:30616"/>
        <dbReference type="ChEBI" id="CHEBI:63528"/>
        <dbReference type="ChEBI" id="CHEBI:456216"/>
        <dbReference type="EC" id="2.7.1.21"/>
    </reaction>
</comment>
<evidence type="ECO:0000256" key="8">
    <source>
        <dbReference type="PIRSR" id="PIRSR035805-1"/>
    </source>
</evidence>
<dbReference type="Gene3D" id="3.30.60.20">
    <property type="match status" value="1"/>
</dbReference>
<dbReference type="EC" id="2.7.1.21" evidence="2 10"/>
<keyword evidence="5 10" id="KW-0547">Nucleotide-binding</keyword>
<feature type="binding site" evidence="9">
    <location>
        <begin position="162"/>
        <end position="165"/>
    </location>
    <ligand>
        <name>substrate</name>
    </ligand>
</feature>
<comment type="similarity">
    <text evidence="1 11">Belongs to the thymidine kinase family.</text>
</comment>
<dbReference type="Pfam" id="PF00265">
    <property type="entry name" value="TK"/>
    <property type="match status" value="1"/>
</dbReference>
<evidence type="ECO:0000313" key="13">
    <source>
        <dbReference type="Proteomes" id="UP000183404"/>
    </source>
</evidence>
<evidence type="ECO:0000256" key="2">
    <source>
        <dbReference type="ARBA" id="ARBA00012118"/>
    </source>
</evidence>
<evidence type="ECO:0000256" key="7">
    <source>
        <dbReference type="ARBA" id="ARBA00022840"/>
    </source>
</evidence>
<dbReference type="InterPro" id="IPR001267">
    <property type="entry name" value="Thymidine_kinase"/>
</dbReference>
<dbReference type="GO" id="GO:0005524">
    <property type="term" value="F:ATP binding"/>
    <property type="evidence" value="ECO:0007669"/>
    <property type="project" value="UniProtKB-KW"/>
</dbReference>
<dbReference type="GO" id="GO:0004797">
    <property type="term" value="F:thymidine kinase activity"/>
    <property type="evidence" value="ECO:0007669"/>
    <property type="project" value="UniProtKB-EC"/>
</dbReference>
<dbReference type="InterPro" id="IPR027417">
    <property type="entry name" value="P-loop_NTPase"/>
</dbReference>
<evidence type="ECO:0000256" key="10">
    <source>
        <dbReference type="RuleBase" id="RU000544"/>
    </source>
</evidence>
<dbReference type="GO" id="GO:0071897">
    <property type="term" value="P:DNA biosynthetic process"/>
    <property type="evidence" value="ECO:0007669"/>
    <property type="project" value="UniProtKB-KW"/>
</dbReference>
<evidence type="ECO:0000256" key="9">
    <source>
        <dbReference type="PIRSR" id="PIRSR035805-2"/>
    </source>
</evidence>
<accession>A0A1G7R0T9</accession>
<gene>
    <name evidence="12" type="ORF">SAMN04244560_01691</name>
</gene>
<proteinExistence type="inferred from homology"/>
<dbReference type="Proteomes" id="UP000183404">
    <property type="component" value="Unassembled WGS sequence"/>
</dbReference>
<feature type="active site" description="Proton acceptor" evidence="8">
    <location>
        <position position="81"/>
    </location>
</feature>
<organism evidence="12 13">
    <name type="scientific">Thermoanaerobacter thermohydrosulfuricus</name>
    <name type="common">Clostridium thermohydrosulfuricum</name>
    <dbReference type="NCBI Taxonomy" id="1516"/>
    <lineage>
        <taxon>Bacteria</taxon>
        <taxon>Bacillati</taxon>
        <taxon>Bacillota</taxon>
        <taxon>Clostridia</taxon>
        <taxon>Thermoanaerobacterales</taxon>
        <taxon>Thermoanaerobacteraceae</taxon>
        <taxon>Thermoanaerobacter</taxon>
    </lineage>
</organism>
<dbReference type="Gene3D" id="3.40.50.300">
    <property type="entry name" value="P-loop containing nucleotide triphosphate hydrolases"/>
    <property type="match status" value="1"/>
</dbReference>
<keyword evidence="4 10" id="KW-0808">Transferase</keyword>
<reference evidence="12 13" key="1">
    <citation type="submission" date="2016-10" db="EMBL/GenBank/DDBJ databases">
        <authorList>
            <person name="de Groot N.N."/>
        </authorList>
    </citation>
    <scope>NUCLEOTIDE SEQUENCE [LARGE SCALE GENOMIC DNA]</scope>
    <source>
        <strain evidence="12 13">DSM 569</strain>
    </source>
</reference>
<name>A0A1G7R0T9_THETY</name>
<dbReference type="PANTHER" id="PTHR11441:SF0">
    <property type="entry name" value="THYMIDINE KINASE, CYTOSOLIC"/>
    <property type="match status" value="1"/>
</dbReference>
<evidence type="ECO:0000256" key="3">
    <source>
        <dbReference type="ARBA" id="ARBA00022634"/>
    </source>
</evidence>
<keyword evidence="3 10" id="KW-0237">DNA synthesis</keyword>
<dbReference type="EMBL" id="FNBS01000039">
    <property type="protein sequence ID" value="SDG04391.1"/>
    <property type="molecule type" value="Genomic_DNA"/>
</dbReference>
<keyword evidence="7 10" id="KW-0067">ATP-binding</keyword>
<evidence type="ECO:0000313" key="12">
    <source>
        <dbReference type="EMBL" id="SDG04391.1"/>
    </source>
</evidence>
<dbReference type="AlphaFoldDB" id="A0A1G7R0T9"/>
<sequence>MTGEITLYWGTMYSGKTSALISDLIKAGEEAICFKPMIDNRYSNDCIVSHDGIEFPATPIQKASEIFLLLDNKITTIGIDEASLFENDPTFVPTVLKLRDMGYHVILSGLDRTSEDTIFTAMSYLASMADNCVKLRTKCSDCKTNLATISFYIGSEPKTSAIKVGGVGEYIPLCRSCANKRWGK</sequence>
<dbReference type="GO" id="GO:0046104">
    <property type="term" value="P:thymidine metabolic process"/>
    <property type="evidence" value="ECO:0007669"/>
    <property type="project" value="TreeGrafter"/>
</dbReference>
<evidence type="ECO:0000256" key="6">
    <source>
        <dbReference type="ARBA" id="ARBA00022777"/>
    </source>
</evidence>
<dbReference type="PIRSF" id="PIRSF035805">
    <property type="entry name" value="TK_cell"/>
    <property type="match status" value="1"/>
</dbReference>
<dbReference type="PANTHER" id="PTHR11441">
    <property type="entry name" value="THYMIDINE KINASE"/>
    <property type="match status" value="1"/>
</dbReference>
<dbReference type="GO" id="GO:0005829">
    <property type="term" value="C:cytosol"/>
    <property type="evidence" value="ECO:0007669"/>
    <property type="project" value="TreeGrafter"/>
</dbReference>
<dbReference type="SUPFAM" id="SSF52540">
    <property type="entry name" value="P-loop containing nucleoside triphosphate hydrolases"/>
    <property type="match status" value="1"/>
</dbReference>
<dbReference type="RefSeq" id="WP_074592633.1">
    <property type="nucleotide sequence ID" value="NZ_FNBS01000039.1"/>
</dbReference>